<dbReference type="InterPro" id="IPR052529">
    <property type="entry name" value="Bact_Transport_Assoc"/>
</dbReference>
<reference evidence="3 4" key="1">
    <citation type="submission" date="2018-01" db="EMBL/GenBank/DDBJ databases">
        <title>Co-occurrence of chitin degradation, pigmentation and bioactivity in marine Pseudoalteromonas.</title>
        <authorList>
            <person name="Paulsen S."/>
            <person name="Gram L."/>
            <person name="Machado H."/>
        </authorList>
    </citation>
    <scope>NUCLEOTIDE SEQUENCE [LARGE SCALE GENOMIC DNA]</scope>
    <source>
        <strain evidence="3 4">S1946</strain>
    </source>
</reference>
<accession>A0A4Q7ECM6</accession>
<keyword evidence="1" id="KW-0812">Transmembrane</keyword>
<comment type="caution">
    <text evidence="3">The sequence shown here is derived from an EMBL/GenBank/DDBJ whole genome shotgun (WGS) entry which is preliminary data.</text>
</comment>
<evidence type="ECO:0000256" key="1">
    <source>
        <dbReference type="SAM" id="Phobius"/>
    </source>
</evidence>
<feature type="transmembrane region" description="Helical" evidence="1">
    <location>
        <begin position="46"/>
        <end position="71"/>
    </location>
</feature>
<feature type="transmembrane region" description="Helical" evidence="1">
    <location>
        <begin position="12"/>
        <end position="34"/>
    </location>
</feature>
<feature type="transmembrane region" description="Helical" evidence="1">
    <location>
        <begin position="224"/>
        <end position="244"/>
    </location>
</feature>
<dbReference type="Pfam" id="PF04235">
    <property type="entry name" value="DUF418"/>
    <property type="match status" value="1"/>
</dbReference>
<feature type="transmembrane region" description="Helical" evidence="1">
    <location>
        <begin position="134"/>
        <end position="152"/>
    </location>
</feature>
<keyword evidence="1" id="KW-1133">Transmembrane helix</keyword>
<name>A0A4Q7ECM6_9GAMM</name>
<dbReference type="Proteomes" id="UP000292345">
    <property type="component" value="Unassembled WGS sequence"/>
</dbReference>
<evidence type="ECO:0000259" key="2">
    <source>
        <dbReference type="Pfam" id="PF04235"/>
    </source>
</evidence>
<dbReference type="RefSeq" id="WP_130245093.1">
    <property type="nucleotide sequence ID" value="NZ_PPUZ01000031.1"/>
</dbReference>
<evidence type="ECO:0000313" key="4">
    <source>
        <dbReference type="Proteomes" id="UP000292345"/>
    </source>
</evidence>
<keyword evidence="1" id="KW-0472">Membrane</keyword>
<sequence length="366" mass="41011">MTRNPYIDSVRGFALLGLSLTNLFFMANFAYGYVPPVNQDWLESGLSLVTTVFADGRFRTLFCLVFGAALVMQYQQWQKGDDALFMIKSRLCILAVFGVMHGYLLWPGDILLNYALSGLLALMWLNTRHRLLTAALLIILPVGLLVVLSLLVREPNIDRASAEYATMIASMPVNYAELLSQNVSHFNMMILLIPLATLWNTLGLMLLGMELYERGWLSGLRTLAVKWVWILGLGSASVSLLLWLSRDTATGQVLETMNWLAALPMALCYLMLLQAINANLPRASKILAIVGRYSLSLYLLQSLIGIGVFHFIFPAARVLFTRLEYFVFFLALTLVQVILAILLNRAKKTGPAECILKRCVRHLSRV</sequence>
<feature type="transmembrane region" description="Helical" evidence="1">
    <location>
        <begin position="83"/>
        <end position="104"/>
    </location>
</feature>
<feature type="domain" description="DUF418" evidence="2">
    <location>
        <begin position="221"/>
        <end position="359"/>
    </location>
</feature>
<dbReference type="PANTHER" id="PTHR30590:SF2">
    <property type="entry name" value="INNER MEMBRANE PROTEIN"/>
    <property type="match status" value="1"/>
</dbReference>
<gene>
    <name evidence="3" type="ORF">C3B51_11215</name>
</gene>
<feature type="transmembrane region" description="Helical" evidence="1">
    <location>
        <begin position="325"/>
        <end position="343"/>
    </location>
</feature>
<protein>
    <recommendedName>
        <fullName evidence="2">DUF418 domain-containing protein</fullName>
    </recommendedName>
</protein>
<feature type="transmembrane region" description="Helical" evidence="1">
    <location>
        <begin position="188"/>
        <end position="212"/>
    </location>
</feature>
<organism evidence="3 4">
    <name type="scientific">Pseudoalteromonas rubra</name>
    <dbReference type="NCBI Taxonomy" id="43658"/>
    <lineage>
        <taxon>Bacteria</taxon>
        <taxon>Pseudomonadati</taxon>
        <taxon>Pseudomonadota</taxon>
        <taxon>Gammaproteobacteria</taxon>
        <taxon>Alteromonadales</taxon>
        <taxon>Pseudoalteromonadaceae</taxon>
        <taxon>Pseudoalteromonas</taxon>
    </lineage>
</organism>
<feature type="transmembrane region" description="Helical" evidence="1">
    <location>
        <begin position="256"/>
        <end position="276"/>
    </location>
</feature>
<dbReference type="PANTHER" id="PTHR30590">
    <property type="entry name" value="INNER MEMBRANE PROTEIN"/>
    <property type="match status" value="1"/>
</dbReference>
<dbReference type="AlphaFoldDB" id="A0A4Q7ECM6"/>
<evidence type="ECO:0000313" key="3">
    <source>
        <dbReference type="EMBL" id="RZM80627.1"/>
    </source>
</evidence>
<feature type="transmembrane region" description="Helical" evidence="1">
    <location>
        <begin position="297"/>
        <end position="319"/>
    </location>
</feature>
<proteinExistence type="predicted"/>
<dbReference type="InterPro" id="IPR007349">
    <property type="entry name" value="DUF418"/>
</dbReference>
<dbReference type="EMBL" id="PPUZ01000031">
    <property type="protein sequence ID" value="RZM80627.1"/>
    <property type="molecule type" value="Genomic_DNA"/>
</dbReference>